<dbReference type="AlphaFoldDB" id="A0A2N0YW77"/>
<keyword evidence="2" id="KW-1185">Reference proteome</keyword>
<dbReference type="RefSeq" id="WP_101179742.1">
    <property type="nucleotide sequence ID" value="NZ_PISE01000084.1"/>
</dbReference>
<comment type="caution">
    <text evidence="1">The sequence shown here is derived from an EMBL/GenBank/DDBJ whole genome shotgun (WGS) entry which is preliminary data.</text>
</comment>
<dbReference type="InterPro" id="IPR009078">
    <property type="entry name" value="Ferritin-like_SF"/>
</dbReference>
<evidence type="ECO:0008006" key="3">
    <source>
        <dbReference type="Google" id="ProtNLM"/>
    </source>
</evidence>
<protein>
    <recommendedName>
        <fullName evidence="3">Spore coat protein</fullName>
    </recommendedName>
</protein>
<sequence>MQPLTGKELEYLADCMSNEDLLIKQAIVSLTHVQNPAVQQLFTGLAKEHQKHYQTLLNTVQQHASIAPNMS</sequence>
<reference evidence="1 2" key="1">
    <citation type="journal article" date="2003" name="Int. J. Syst. Evol. Microbiol.">
        <title>Bacillus nealsonii sp. nov., isolated from a spacecraft-assembly facility, whose spores are gamma-radiation resistant.</title>
        <authorList>
            <person name="Venkateswaran K."/>
            <person name="Kempf M."/>
            <person name="Chen F."/>
            <person name="Satomi M."/>
            <person name="Nicholson W."/>
            <person name="Kern R."/>
        </authorList>
    </citation>
    <scope>NUCLEOTIDE SEQUENCE [LARGE SCALE GENOMIC DNA]</scope>
    <source>
        <strain evidence="1 2">FO-92</strain>
    </source>
</reference>
<dbReference type="SUPFAM" id="SSF47240">
    <property type="entry name" value="Ferritin-like"/>
    <property type="match status" value="1"/>
</dbReference>
<evidence type="ECO:0000313" key="1">
    <source>
        <dbReference type="EMBL" id="PKG21507.1"/>
    </source>
</evidence>
<gene>
    <name evidence="1" type="ORF">CWS01_22105</name>
</gene>
<accession>A0A2N0YW77</accession>
<dbReference type="OrthoDB" id="2382349at2"/>
<proteinExistence type="predicted"/>
<dbReference type="Proteomes" id="UP000233375">
    <property type="component" value="Unassembled WGS sequence"/>
</dbReference>
<name>A0A2N0YW77_9BACI</name>
<evidence type="ECO:0000313" key="2">
    <source>
        <dbReference type="Proteomes" id="UP000233375"/>
    </source>
</evidence>
<organism evidence="1 2">
    <name type="scientific">Niallia nealsonii</name>
    <dbReference type="NCBI Taxonomy" id="115979"/>
    <lineage>
        <taxon>Bacteria</taxon>
        <taxon>Bacillati</taxon>
        <taxon>Bacillota</taxon>
        <taxon>Bacilli</taxon>
        <taxon>Bacillales</taxon>
        <taxon>Bacillaceae</taxon>
        <taxon>Niallia</taxon>
    </lineage>
</organism>
<dbReference type="EMBL" id="PISE01000084">
    <property type="protein sequence ID" value="PKG21507.1"/>
    <property type="molecule type" value="Genomic_DNA"/>
</dbReference>